<dbReference type="GO" id="GO:0046677">
    <property type="term" value="P:response to antibiotic"/>
    <property type="evidence" value="ECO:0007669"/>
    <property type="project" value="TreeGrafter"/>
</dbReference>
<feature type="domain" description="Multidrug resistance protein MdtA-like alpha-helical hairpin" evidence="1">
    <location>
        <begin position="69"/>
        <end position="132"/>
    </location>
</feature>
<comment type="caution">
    <text evidence="3">The sequence shown here is derived from an EMBL/GenBank/DDBJ whole genome shotgun (WGS) entry which is preliminary data.</text>
</comment>
<gene>
    <name evidence="3" type="ORF">B1A_19078</name>
</gene>
<dbReference type="GO" id="GO:0022857">
    <property type="term" value="F:transmembrane transporter activity"/>
    <property type="evidence" value="ECO:0007669"/>
    <property type="project" value="InterPro"/>
</dbReference>
<dbReference type="Pfam" id="PF25917">
    <property type="entry name" value="BSH_RND"/>
    <property type="match status" value="1"/>
</dbReference>
<evidence type="ECO:0000259" key="2">
    <source>
        <dbReference type="Pfam" id="PF25917"/>
    </source>
</evidence>
<dbReference type="InterPro" id="IPR058625">
    <property type="entry name" value="MdtA-like_BSH"/>
</dbReference>
<evidence type="ECO:0000259" key="1">
    <source>
        <dbReference type="Pfam" id="PF25876"/>
    </source>
</evidence>
<evidence type="ECO:0000313" key="3">
    <source>
        <dbReference type="EMBL" id="EQD33359.1"/>
    </source>
</evidence>
<feature type="non-terminal residue" evidence="3">
    <location>
        <position position="1"/>
    </location>
</feature>
<name>T0ZXF1_9ZZZZ</name>
<dbReference type="GO" id="GO:0030313">
    <property type="term" value="C:cell envelope"/>
    <property type="evidence" value="ECO:0007669"/>
    <property type="project" value="UniProtKB-SubCell"/>
</dbReference>
<dbReference type="InterPro" id="IPR006143">
    <property type="entry name" value="RND_pump_MFP"/>
</dbReference>
<dbReference type="Gene3D" id="2.40.50.100">
    <property type="match status" value="1"/>
</dbReference>
<dbReference type="Gene3D" id="1.10.287.470">
    <property type="entry name" value="Helix hairpin bin"/>
    <property type="match status" value="1"/>
</dbReference>
<dbReference type="GO" id="GO:0005886">
    <property type="term" value="C:plasma membrane"/>
    <property type="evidence" value="ECO:0007669"/>
    <property type="project" value="TreeGrafter"/>
</dbReference>
<dbReference type="NCBIfam" id="TIGR01730">
    <property type="entry name" value="RND_mfp"/>
    <property type="match status" value="1"/>
</dbReference>
<dbReference type="Gene3D" id="2.40.30.170">
    <property type="match status" value="1"/>
</dbReference>
<dbReference type="InterPro" id="IPR058624">
    <property type="entry name" value="MdtA-like_HH"/>
</dbReference>
<dbReference type="AlphaFoldDB" id="T0ZXF1"/>
<sequence length="199" mass="21278">VVTTKAQQLQLTREFTGRLSAYREANVLARVAGVLLKRWYTEGSEVRPDQRLFEIDPAPYQAALDADLAALAQAKANAVNAHITAQRDRILIKSHLVSESQLDTDEAAERSTAALVKQQEANVVSARINLGYCDVRSPIAGIAGEQQVTEGAMVGQGTPTLLTTVDQINPIYVNFNVPATEQEALDADAAAGLVTPAGP</sequence>
<organism evidence="3">
    <name type="scientific">mine drainage metagenome</name>
    <dbReference type="NCBI Taxonomy" id="410659"/>
    <lineage>
        <taxon>unclassified sequences</taxon>
        <taxon>metagenomes</taxon>
        <taxon>ecological metagenomes</taxon>
    </lineage>
</organism>
<dbReference type="EMBL" id="AUZX01014075">
    <property type="protein sequence ID" value="EQD33359.1"/>
    <property type="molecule type" value="Genomic_DNA"/>
</dbReference>
<protein>
    <submittedName>
        <fullName evidence="3">Multidrug resistance protein</fullName>
    </submittedName>
</protein>
<feature type="non-terminal residue" evidence="3">
    <location>
        <position position="199"/>
    </location>
</feature>
<dbReference type="PANTHER" id="PTHR30158:SF3">
    <property type="entry name" value="MULTIDRUG EFFLUX PUMP SUBUNIT ACRA-RELATED"/>
    <property type="match status" value="1"/>
</dbReference>
<reference evidence="3" key="2">
    <citation type="journal article" date="2014" name="ISME J.">
        <title>Microbial stratification in low pH oxic and suboxic macroscopic growths along an acid mine drainage.</title>
        <authorList>
            <person name="Mendez-Garcia C."/>
            <person name="Mesa V."/>
            <person name="Sprenger R.R."/>
            <person name="Richter M."/>
            <person name="Diez M.S."/>
            <person name="Solano J."/>
            <person name="Bargiela R."/>
            <person name="Golyshina O.V."/>
            <person name="Manteca A."/>
            <person name="Ramos J.L."/>
            <person name="Gallego J.R."/>
            <person name="Llorente I."/>
            <person name="Martins Dos Santos V.A."/>
            <person name="Jensen O.N."/>
            <person name="Pelaez A.I."/>
            <person name="Sanchez J."/>
            <person name="Ferrer M."/>
        </authorList>
    </citation>
    <scope>NUCLEOTIDE SEQUENCE</scope>
</reference>
<reference evidence="3" key="1">
    <citation type="submission" date="2013-08" db="EMBL/GenBank/DDBJ databases">
        <authorList>
            <person name="Mendez C."/>
            <person name="Richter M."/>
            <person name="Ferrer M."/>
            <person name="Sanchez J."/>
        </authorList>
    </citation>
    <scope>NUCLEOTIDE SEQUENCE</scope>
</reference>
<dbReference type="PANTHER" id="PTHR30158">
    <property type="entry name" value="ACRA/E-RELATED COMPONENT OF DRUG EFFLUX TRANSPORTER"/>
    <property type="match status" value="1"/>
</dbReference>
<feature type="domain" description="Multidrug resistance protein MdtA-like barrel-sandwich hybrid" evidence="2">
    <location>
        <begin position="23"/>
        <end position="164"/>
    </location>
</feature>
<dbReference type="SUPFAM" id="SSF111369">
    <property type="entry name" value="HlyD-like secretion proteins"/>
    <property type="match status" value="1"/>
</dbReference>
<proteinExistence type="predicted"/>
<dbReference type="Pfam" id="PF25876">
    <property type="entry name" value="HH_MFP_RND"/>
    <property type="match status" value="1"/>
</dbReference>
<accession>T0ZXF1</accession>